<dbReference type="PANTHER" id="PTHR11814">
    <property type="entry name" value="SULFATE TRANSPORTER"/>
    <property type="match status" value="1"/>
</dbReference>
<dbReference type="GO" id="GO:0016020">
    <property type="term" value="C:membrane"/>
    <property type="evidence" value="ECO:0007669"/>
    <property type="project" value="UniProtKB-SubCell"/>
</dbReference>
<feature type="domain" description="STAS" evidence="6">
    <location>
        <begin position="448"/>
        <end position="562"/>
    </location>
</feature>
<dbReference type="STRING" id="29172.A0A0D8XE36"/>
<keyword evidence="8" id="KW-1185">Reference proteome</keyword>
<reference evidence="7 8" key="1">
    <citation type="submission" date="2013-11" db="EMBL/GenBank/DDBJ databases">
        <title>Draft genome of the bovine lungworm Dictyocaulus viviparus.</title>
        <authorList>
            <person name="Mitreva M."/>
        </authorList>
    </citation>
    <scope>NUCLEOTIDE SEQUENCE [LARGE SCALE GENOMIC DNA]</scope>
    <source>
        <strain evidence="7 8">HannoverDv2000</strain>
    </source>
</reference>
<reference evidence="8" key="2">
    <citation type="journal article" date="2016" name="Sci. Rep.">
        <title>Dictyocaulus viviparus genome, variome and transcriptome elucidate lungworm biology and support future intervention.</title>
        <authorList>
            <person name="McNulty S.N."/>
            <person name="Strube C."/>
            <person name="Rosa B.A."/>
            <person name="Martin J.C."/>
            <person name="Tyagi R."/>
            <person name="Choi Y.J."/>
            <person name="Wang Q."/>
            <person name="Hallsworth Pepin K."/>
            <person name="Zhang X."/>
            <person name="Ozersky P."/>
            <person name="Wilson R.K."/>
            <person name="Sternberg P.W."/>
            <person name="Gasser R.B."/>
            <person name="Mitreva M."/>
        </authorList>
    </citation>
    <scope>NUCLEOTIDE SEQUENCE [LARGE SCALE GENOMIC DNA]</scope>
    <source>
        <strain evidence="8">HannoverDv2000</strain>
    </source>
</reference>
<accession>A0A0D8XE36</accession>
<organism evidence="7 8">
    <name type="scientific">Dictyocaulus viviparus</name>
    <name type="common">Bovine lungworm</name>
    <dbReference type="NCBI Taxonomy" id="29172"/>
    <lineage>
        <taxon>Eukaryota</taxon>
        <taxon>Metazoa</taxon>
        <taxon>Ecdysozoa</taxon>
        <taxon>Nematoda</taxon>
        <taxon>Chromadorea</taxon>
        <taxon>Rhabditida</taxon>
        <taxon>Rhabditina</taxon>
        <taxon>Rhabditomorpha</taxon>
        <taxon>Strongyloidea</taxon>
        <taxon>Metastrongylidae</taxon>
        <taxon>Dictyocaulus</taxon>
    </lineage>
</organism>
<sequence>MRLSKNQCHPRRLLDFVPFFKWMPHYDLKANLLNDIIGGLTVGIMHVPQGVFAVVSLMAGSCNQRVSNILREYTSNKTLIDDFDEEERVKISVSILTSLALCVGIIQVAMGLLRLDFLTAFLSDQIIGGFTTGAAVHVFTAQLDKIFGVSIPRHSGPGKLFFIYKELFTSIISGHANWITFAISLCTIILLFFVKTIIDPLMKKSCRIPIPYDLFVMIIGTAVSALLNLHARFGVKIVGKIPPGLPKPSFPDVSLFGYFIADALAISIVSLVVTISMGKLFAKKHNYEIDVRQEFYAMGFMEMLSSLFPVWPPSTALARTLVYESAGTKTQFATVFSSLVLLAVILFIGPLVEVLPVCFLSCIIIVALKGMFVQLCTIPKLWPISRTDCAIFTISFAATVCYDVIEGLLIGACCAVALLIYSIQKSKVIEIGRLSHHEGRSYFQPVENYRDAAIREGVCCVRFFAPLVYLNSERFKKSVEEIIQLPTIERKRIQEEIERKKSLKSSQNESTTTLRNVKVVTPGVLQNQFSFTETKAAPIRAVIIDLSAITQIDYSGINSLIERQIVVAGLIKFHADGIHPALTRQFLAFKKESPGYIEGMKRFGLVPVQRVPCYHF</sequence>
<evidence type="ECO:0000256" key="1">
    <source>
        <dbReference type="ARBA" id="ARBA00004141"/>
    </source>
</evidence>
<evidence type="ECO:0000313" key="7">
    <source>
        <dbReference type="EMBL" id="KJH42905.1"/>
    </source>
</evidence>
<dbReference type="OrthoDB" id="288203at2759"/>
<dbReference type="Gene3D" id="3.30.750.24">
    <property type="entry name" value="STAS domain"/>
    <property type="match status" value="1"/>
</dbReference>
<evidence type="ECO:0000313" key="8">
    <source>
        <dbReference type="Proteomes" id="UP000053766"/>
    </source>
</evidence>
<evidence type="ECO:0000256" key="2">
    <source>
        <dbReference type="ARBA" id="ARBA00022692"/>
    </source>
</evidence>
<dbReference type="InterPro" id="IPR036513">
    <property type="entry name" value="STAS_dom_sf"/>
</dbReference>
<feature type="transmembrane region" description="Helical" evidence="5">
    <location>
        <begin position="175"/>
        <end position="194"/>
    </location>
</feature>
<feature type="transmembrane region" description="Helical" evidence="5">
    <location>
        <begin position="359"/>
        <end position="382"/>
    </location>
</feature>
<proteinExistence type="predicted"/>
<dbReference type="Proteomes" id="UP000053766">
    <property type="component" value="Unassembled WGS sequence"/>
</dbReference>
<gene>
    <name evidence="7" type="ORF">DICVIV_11103</name>
</gene>
<feature type="transmembrane region" description="Helical" evidence="5">
    <location>
        <begin position="394"/>
        <end position="421"/>
    </location>
</feature>
<keyword evidence="4 5" id="KW-0472">Membrane</keyword>
<feature type="transmembrane region" description="Helical" evidence="5">
    <location>
        <begin position="93"/>
        <end position="113"/>
    </location>
</feature>
<dbReference type="AlphaFoldDB" id="A0A0D8XE36"/>
<feature type="transmembrane region" description="Helical" evidence="5">
    <location>
        <begin position="214"/>
        <end position="235"/>
    </location>
</feature>
<comment type="subcellular location">
    <subcellularLocation>
        <location evidence="1">Membrane</location>
        <topology evidence="1">Multi-pass membrane protein</topology>
    </subcellularLocation>
</comment>
<evidence type="ECO:0000256" key="3">
    <source>
        <dbReference type="ARBA" id="ARBA00022989"/>
    </source>
</evidence>
<name>A0A0D8XE36_DICVI</name>
<keyword evidence="3 5" id="KW-1133">Transmembrane helix</keyword>
<evidence type="ECO:0000259" key="6">
    <source>
        <dbReference type="PROSITE" id="PS50801"/>
    </source>
</evidence>
<dbReference type="EMBL" id="KN716612">
    <property type="protein sequence ID" value="KJH42905.1"/>
    <property type="molecule type" value="Genomic_DNA"/>
</dbReference>
<keyword evidence="2 5" id="KW-0812">Transmembrane</keyword>
<dbReference type="Pfam" id="PF01740">
    <property type="entry name" value="STAS"/>
    <property type="match status" value="1"/>
</dbReference>
<protein>
    <submittedName>
        <fullName evidence="7">STAS domain protein</fullName>
    </submittedName>
</protein>
<dbReference type="GO" id="GO:0055085">
    <property type="term" value="P:transmembrane transport"/>
    <property type="evidence" value="ECO:0007669"/>
    <property type="project" value="InterPro"/>
</dbReference>
<dbReference type="PROSITE" id="PS50801">
    <property type="entry name" value="STAS"/>
    <property type="match status" value="1"/>
</dbReference>
<evidence type="ECO:0000256" key="4">
    <source>
        <dbReference type="ARBA" id="ARBA00023136"/>
    </source>
</evidence>
<dbReference type="InterPro" id="IPR001902">
    <property type="entry name" value="SLC26A/SulP_fam"/>
</dbReference>
<dbReference type="InterPro" id="IPR011547">
    <property type="entry name" value="SLC26A/SulP_dom"/>
</dbReference>
<dbReference type="SUPFAM" id="SSF52091">
    <property type="entry name" value="SpoIIaa-like"/>
    <property type="match status" value="1"/>
</dbReference>
<feature type="transmembrane region" description="Helical" evidence="5">
    <location>
        <begin position="255"/>
        <end position="275"/>
    </location>
</feature>
<dbReference type="Pfam" id="PF00916">
    <property type="entry name" value="Sulfate_transp"/>
    <property type="match status" value="1"/>
</dbReference>
<feature type="transmembrane region" description="Helical" evidence="5">
    <location>
        <begin position="295"/>
        <end position="312"/>
    </location>
</feature>
<feature type="transmembrane region" description="Helical" evidence="5">
    <location>
        <begin position="332"/>
        <end position="352"/>
    </location>
</feature>
<evidence type="ECO:0000256" key="5">
    <source>
        <dbReference type="SAM" id="Phobius"/>
    </source>
</evidence>
<dbReference type="InterPro" id="IPR002645">
    <property type="entry name" value="STAS_dom"/>
</dbReference>